<evidence type="ECO:0000313" key="1">
    <source>
        <dbReference type="EMBL" id="MFM9329162.1"/>
    </source>
</evidence>
<gene>
    <name evidence="1" type="ORF">ACI1P1_12775</name>
</gene>
<organism evidence="1 2">
    <name type="scientific">Paenibacillus mesotrionivorans</name>
    <dbReference type="NCBI Taxonomy" id="3160968"/>
    <lineage>
        <taxon>Bacteria</taxon>
        <taxon>Bacillati</taxon>
        <taxon>Bacillota</taxon>
        <taxon>Bacilli</taxon>
        <taxon>Bacillales</taxon>
        <taxon>Paenibacillaceae</taxon>
        <taxon>Paenibacillus</taxon>
    </lineage>
</organism>
<accession>A0ACC7P1I1</accession>
<reference evidence="1" key="1">
    <citation type="submission" date="2024-12" db="EMBL/GenBank/DDBJ databases">
        <authorList>
            <person name="Wu N."/>
        </authorList>
    </citation>
    <scope>NUCLEOTIDE SEQUENCE</scope>
    <source>
        <strain evidence="1">P15</strain>
    </source>
</reference>
<keyword evidence="2" id="KW-1185">Reference proteome</keyword>
<dbReference type="EMBL" id="JBJURJ010000007">
    <property type="protein sequence ID" value="MFM9329162.1"/>
    <property type="molecule type" value="Genomic_DNA"/>
</dbReference>
<proteinExistence type="predicted"/>
<name>A0ACC7P1I1_9BACL</name>
<dbReference type="Proteomes" id="UP001631969">
    <property type="component" value="Unassembled WGS sequence"/>
</dbReference>
<evidence type="ECO:0000313" key="2">
    <source>
        <dbReference type="Proteomes" id="UP001631969"/>
    </source>
</evidence>
<sequence>MNKEERQVYVLLTDSGTVLGRMIKWYTKQPLSHASLVLDQELQEIYSFGRKKPSNPFIGGFVRESLKSSLLLDASCALYRCSVSSSVYTRLQRHVDEMRQRQDQYKYSVWGLVGVAMNRAWSRDNAFFCSQFVATVLQENGAVRLEKPPALTTPGDLAALEELAPIFRGSVRELLEQWREAASQQPTYTGPQRAAGRSRHELAVTSPAAALTTAG</sequence>
<protein>
    <submittedName>
        <fullName evidence="1">Uncharacterized protein</fullName>
    </submittedName>
</protein>
<comment type="caution">
    <text evidence="1">The sequence shown here is derived from an EMBL/GenBank/DDBJ whole genome shotgun (WGS) entry which is preliminary data.</text>
</comment>